<evidence type="ECO:0000256" key="1">
    <source>
        <dbReference type="ARBA" id="ARBA00004236"/>
    </source>
</evidence>
<comment type="subcellular location">
    <subcellularLocation>
        <location evidence="1">Cell membrane</location>
    </subcellularLocation>
</comment>
<dbReference type="Proteomes" id="UP000193090">
    <property type="component" value="Unassembled WGS sequence"/>
</dbReference>
<keyword evidence="3" id="KW-1003">Cell membrane</keyword>
<name>A0A1X2EGY1_9MYCO</name>
<keyword evidence="6" id="KW-0472">Membrane</keyword>
<evidence type="ECO:0000313" key="9">
    <source>
        <dbReference type="Proteomes" id="UP000193090"/>
    </source>
</evidence>
<evidence type="ECO:0000256" key="5">
    <source>
        <dbReference type="ARBA" id="ARBA00022989"/>
    </source>
</evidence>
<evidence type="ECO:0000256" key="6">
    <source>
        <dbReference type="ARBA" id="ARBA00023136"/>
    </source>
</evidence>
<gene>
    <name evidence="8" type="ORF">AWC30_13400</name>
</gene>
<accession>A0A1X2EGY1</accession>
<organism evidence="8 9">
    <name type="scientific">Mycolicibacillus trivialis</name>
    <dbReference type="NCBI Taxonomy" id="1798"/>
    <lineage>
        <taxon>Bacteria</taxon>
        <taxon>Bacillati</taxon>
        <taxon>Actinomycetota</taxon>
        <taxon>Actinomycetes</taxon>
        <taxon>Mycobacteriales</taxon>
        <taxon>Mycobacteriaceae</taxon>
        <taxon>Mycolicibacillus</taxon>
    </lineage>
</organism>
<keyword evidence="4" id="KW-0812">Transmembrane</keyword>
<dbReference type="RefSeq" id="WP_085110695.1">
    <property type="nucleotide sequence ID" value="NZ_JACKSN010000081.1"/>
</dbReference>
<dbReference type="AlphaFoldDB" id="A0A1X2EGY1"/>
<keyword evidence="5" id="KW-1133">Transmembrane helix</keyword>
<dbReference type="OrthoDB" id="4751893at2"/>
<keyword evidence="9" id="KW-1185">Reference proteome</keyword>
<evidence type="ECO:0000259" key="7">
    <source>
        <dbReference type="Pfam" id="PF11203"/>
    </source>
</evidence>
<dbReference type="InterPro" id="IPR021368">
    <property type="entry name" value="T7SS_EccE"/>
</dbReference>
<dbReference type="STRING" id="1798.AWC30_13400"/>
<protein>
    <submittedName>
        <fullName evidence="8">Type VII secretion protein EccE</fullName>
    </submittedName>
</protein>
<dbReference type="GO" id="GO:0005886">
    <property type="term" value="C:plasma membrane"/>
    <property type="evidence" value="ECO:0007669"/>
    <property type="project" value="UniProtKB-SubCell"/>
</dbReference>
<dbReference type="InterPro" id="IPR050051">
    <property type="entry name" value="EccE_dom"/>
</dbReference>
<evidence type="ECO:0000256" key="3">
    <source>
        <dbReference type="ARBA" id="ARBA00022475"/>
    </source>
</evidence>
<proteinExistence type="inferred from homology"/>
<reference evidence="8 9" key="1">
    <citation type="submission" date="2016-01" db="EMBL/GenBank/DDBJ databases">
        <title>The new phylogeny of the genus Mycobacterium.</title>
        <authorList>
            <person name="Tarcisio F."/>
            <person name="Conor M."/>
            <person name="Antonella G."/>
            <person name="Elisabetta G."/>
            <person name="Giulia F.S."/>
            <person name="Sara T."/>
            <person name="Anna F."/>
            <person name="Clotilde B."/>
            <person name="Roberto B."/>
            <person name="Veronica D.S."/>
            <person name="Fabio R."/>
            <person name="Monica P."/>
            <person name="Olivier J."/>
            <person name="Enrico T."/>
            <person name="Nicola S."/>
        </authorList>
    </citation>
    <scope>NUCLEOTIDE SEQUENCE [LARGE SCALE GENOMIC DNA]</scope>
    <source>
        <strain evidence="8 9">DSM 44153</strain>
    </source>
</reference>
<dbReference type="EMBL" id="LQPZ01000035">
    <property type="protein sequence ID" value="ORX01681.1"/>
    <property type="molecule type" value="Genomic_DNA"/>
</dbReference>
<dbReference type="Pfam" id="PF11203">
    <property type="entry name" value="EccE"/>
    <property type="match status" value="1"/>
</dbReference>
<comment type="similarity">
    <text evidence="2">Belongs to the EccE family.</text>
</comment>
<sequence length="510" mass="53558">MTPPTAIGVSAAVVAAVAVGGSLAGTVGAAVGLAASTATAAVPWWGKPLWAWGLLWARRHRRLDWSEPVTATNDRAGAGVRYQDGVAAVAVQIFGRAHRPTRFTGSAAADTDNTLDVAALPALLRHSLGLTLDSLTLVSTGARRGACGTYPALYDTLLGTPPYAGRRETWLIARLAALPNAEALHRRDSVGAAAVAAGQRIAARLCEQGIRARIATAADIAELELRLGRPALVAHNRRWRSLRGETGWLTSYDYTGPLTPDGLGRPWSLRVDAVTTNLTVFADATVAVTVTVRTAQPPSAPPSILLRPLPGQQSQALAAALCGPATPPDAVRRRRLPTALAVPVGPSGVLLGRSDTGCRLLLPFDDPVNTTRVAVAADDAVTKRLILRLAGAGERLTVHTTDPDRWAGLRMAAITVTDRARPAPGTTVSVVDGTIPPAPRSATTLVVGAARSDTGRAAADLAITQTGPDRLEVRAGDQTYPVRMELFRAEDRYTEPGEATSRRRALHLVE</sequence>
<feature type="domain" description="Type VII secretion system protein EccE" evidence="7">
    <location>
        <begin position="164"/>
        <end position="253"/>
    </location>
</feature>
<dbReference type="NCBIfam" id="TIGR03923">
    <property type="entry name" value="T7SS_EccE"/>
    <property type="match status" value="1"/>
</dbReference>
<evidence type="ECO:0000313" key="8">
    <source>
        <dbReference type="EMBL" id="ORX01681.1"/>
    </source>
</evidence>
<evidence type="ECO:0000256" key="2">
    <source>
        <dbReference type="ARBA" id="ARBA00007759"/>
    </source>
</evidence>
<evidence type="ECO:0000256" key="4">
    <source>
        <dbReference type="ARBA" id="ARBA00022692"/>
    </source>
</evidence>
<comment type="caution">
    <text evidence="8">The sequence shown here is derived from an EMBL/GenBank/DDBJ whole genome shotgun (WGS) entry which is preliminary data.</text>
</comment>